<evidence type="ECO:0000256" key="5">
    <source>
        <dbReference type="SAM" id="Phobius"/>
    </source>
</evidence>
<dbReference type="Gene3D" id="1.10.3080.10">
    <property type="entry name" value="Clc chloride channel"/>
    <property type="match status" value="1"/>
</dbReference>
<evidence type="ECO:0000256" key="2">
    <source>
        <dbReference type="ARBA" id="ARBA00022692"/>
    </source>
</evidence>
<proteinExistence type="predicted"/>
<dbReference type="RefSeq" id="WP_186918836.1">
    <property type="nucleotide sequence ID" value="NZ_JACOPQ010000004.1"/>
</dbReference>
<dbReference type="Proteomes" id="UP000607645">
    <property type="component" value="Unassembled WGS sequence"/>
</dbReference>
<dbReference type="AlphaFoldDB" id="A0A8J6JC15"/>
<comment type="subcellular location">
    <subcellularLocation>
        <location evidence="1">Membrane</location>
        <topology evidence="1">Multi-pass membrane protein</topology>
    </subcellularLocation>
</comment>
<dbReference type="PRINTS" id="PR00762">
    <property type="entry name" value="CLCHANNEL"/>
</dbReference>
<name>A0A8J6JC15_9FIRM</name>
<keyword evidence="2 5" id="KW-0812">Transmembrane</keyword>
<feature type="transmembrane region" description="Helical" evidence="5">
    <location>
        <begin position="139"/>
        <end position="164"/>
    </location>
</feature>
<dbReference type="InterPro" id="IPR001807">
    <property type="entry name" value="ClC"/>
</dbReference>
<dbReference type="SUPFAM" id="SSF81340">
    <property type="entry name" value="Clc chloride channel"/>
    <property type="match status" value="1"/>
</dbReference>
<accession>A0A8J6JC15</accession>
<dbReference type="Pfam" id="PF00654">
    <property type="entry name" value="Voltage_CLC"/>
    <property type="match status" value="1"/>
</dbReference>
<evidence type="ECO:0000313" key="7">
    <source>
        <dbReference type="Proteomes" id="UP000607645"/>
    </source>
</evidence>
<evidence type="ECO:0000256" key="3">
    <source>
        <dbReference type="ARBA" id="ARBA00022989"/>
    </source>
</evidence>
<gene>
    <name evidence="6" type="ORF">H8S62_06820</name>
</gene>
<keyword evidence="3 5" id="KW-1133">Transmembrane helix</keyword>
<feature type="transmembrane region" description="Helical" evidence="5">
    <location>
        <begin position="250"/>
        <end position="268"/>
    </location>
</feature>
<dbReference type="GO" id="GO:0016020">
    <property type="term" value="C:membrane"/>
    <property type="evidence" value="ECO:0007669"/>
    <property type="project" value="UniProtKB-SubCell"/>
</dbReference>
<feature type="transmembrane region" description="Helical" evidence="5">
    <location>
        <begin position="315"/>
        <end position="334"/>
    </location>
</feature>
<feature type="transmembrane region" description="Helical" evidence="5">
    <location>
        <begin position="176"/>
        <end position="196"/>
    </location>
</feature>
<feature type="transmembrane region" description="Helical" evidence="5">
    <location>
        <begin position="45"/>
        <end position="65"/>
    </location>
</feature>
<evidence type="ECO:0000313" key="6">
    <source>
        <dbReference type="EMBL" id="MBC5736721.1"/>
    </source>
</evidence>
<feature type="transmembrane region" description="Helical" evidence="5">
    <location>
        <begin position="12"/>
        <end position="33"/>
    </location>
</feature>
<dbReference type="PANTHER" id="PTHR43427">
    <property type="entry name" value="CHLORIDE CHANNEL PROTEIN CLC-E"/>
    <property type="match status" value="1"/>
</dbReference>
<evidence type="ECO:0000256" key="1">
    <source>
        <dbReference type="ARBA" id="ARBA00004141"/>
    </source>
</evidence>
<dbReference type="InterPro" id="IPR014743">
    <property type="entry name" value="Cl-channel_core"/>
</dbReference>
<keyword evidence="4 5" id="KW-0472">Membrane</keyword>
<dbReference type="PROSITE" id="PS51257">
    <property type="entry name" value="PROKAR_LIPOPROTEIN"/>
    <property type="match status" value="1"/>
</dbReference>
<protein>
    <submittedName>
        <fullName evidence="6">Chloride channel protein</fullName>
    </submittedName>
</protein>
<feature type="transmembrane region" description="Helical" evidence="5">
    <location>
        <begin position="341"/>
        <end position="361"/>
    </location>
</feature>
<dbReference type="InterPro" id="IPR050368">
    <property type="entry name" value="ClC-type_chloride_channel"/>
</dbReference>
<dbReference type="EMBL" id="JACOPQ010000004">
    <property type="protein sequence ID" value="MBC5736721.1"/>
    <property type="molecule type" value="Genomic_DNA"/>
</dbReference>
<feature type="transmembrane region" description="Helical" evidence="5">
    <location>
        <begin position="289"/>
        <end position="309"/>
    </location>
</feature>
<feature type="transmembrane region" description="Helical" evidence="5">
    <location>
        <begin position="373"/>
        <end position="391"/>
    </location>
</feature>
<comment type="caution">
    <text evidence="6">The sequence shown here is derived from an EMBL/GenBank/DDBJ whole genome shotgun (WGS) entry which is preliminary data.</text>
</comment>
<evidence type="ECO:0000256" key="4">
    <source>
        <dbReference type="ARBA" id="ARBA00023136"/>
    </source>
</evidence>
<dbReference type="GO" id="GO:0015108">
    <property type="term" value="F:chloride transmembrane transporter activity"/>
    <property type="evidence" value="ECO:0007669"/>
    <property type="project" value="InterPro"/>
</dbReference>
<dbReference type="PANTHER" id="PTHR43427:SF12">
    <property type="entry name" value="CHLORIDE TRANSPORTER"/>
    <property type="match status" value="1"/>
</dbReference>
<sequence length="399" mass="40272">MEQVKGLWRSLLQPGLLGVAIGCAVGGVDAVFGRVLLRLSAVRDAHVLPLVLLLPLGGVLIAWAYRTVGRGTERGMGLVFEAGRGEAAEIPLRLIPLIMGGTWLTHLLGGSAGREGVAVQIGAAVGHGVGRRTGGNGKVFLIAGMAAGFSGLFRTPIAAVFFALEVMTAGALEYAALFPAMTASFAACAVSGALGLEKFQAAVSAPAGLNAGGAAVLLASGILFGVTGGLFARALAAAKGWAAKALPNSLARIAALGGAAALLLMLCGRGRYAGLGTNLIAQATGGGTIFWFDFLLKFLLTVLTLAAGFQGGEVTPLFAVGASLGAALGPLVGVDPAFLAALGYAAVFGGATNTLLAPMLIGGEVFGFENLPWFFLVCALAYLCNGSRSIYTAQRKLAQ</sequence>
<organism evidence="6 7">
    <name type="scientific">Lawsonibacter faecis</name>
    <dbReference type="NCBI Taxonomy" id="2763052"/>
    <lineage>
        <taxon>Bacteria</taxon>
        <taxon>Bacillati</taxon>
        <taxon>Bacillota</taxon>
        <taxon>Clostridia</taxon>
        <taxon>Eubacteriales</taxon>
        <taxon>Oscillospiraceae</taxon>
        <taxon>Lawsonibacter</taxon>
    </lineage>
</organism>
<feature type="transmembrane region" description="Helical" evidence="5">
    <location>
        <begin position="208"/>
        <end position="230"/>
    </location>
</feature>
<reference evidence="6" key="1">
    <citation type="submission" date="2020-08" db="EMBL/GenBank/DDBJ databases">
        <title>Genome public.</title>
        <authorList>
            <person name="Liu C."/>
            <person name="Sun Q."/>
        </authorList>
    </citation>
    <scope>NUCLEOTIDE SEQUENCE</scope>
    <source>
        <strain evidence="6">NSJ-52</strain>
    </source>
</reference>
<keyword evidence="7" id="KW-1185">Reference proteome</keyword>